<dbReference type="InterPro" id="IPR003594">
    <property type="entry name" value="HATPase_dom"/>
</dbReference>
<keyword evidence="4" id="KW-0597">Phosphoprotein</keyword>
<dbReference type="GO" id="GO:0009927">
    <property type="term" value="F:histidine phosphotransfer kinase activity"/>
    <property type="evidence" value="ECO:0007669"/>
    <property type="project" value="TreeGrafter"/>
</dbReference>
<dbReference type="PROSITE" id="PS50112">
    <property type="entry name" value="PAS"/>
    <property type="match status" value="1"/>
</dbReference>
<dbReference type="EMBL" id="UOEE01000312">
    <property type="protein sequence ID" value="VAW01155.1"/>
    <property type="molecule type" value="Genomic_DNA"/>
</dbReference>
<dbReference type="AlphaFoldDB" id="A0A3B0S493"/>
<evidence type="ECO:0000256" key="5">
    <source>
        <dbReference type="ARBA" id="ARBA00022679"/>
    </source>
</evidence>
<gene>
    <name evidence="15" type="ORF">MNBD_ALPHA06-1113</name>
</gene>
<keyword evidence="10" id="KW-1133">Transmembrane helix</keyword>
<dbReference type="EC" id="2.7.13.3" evidence="3"/>
<evidence type="ECO:0000256" key="6">
    <source>
        <dbReference type="ARBA" id="ARBA00022692"/>
    </source>
</evidence>
<dbReference type="SUPFAM" id="SSF55874">
    <property type="entry name" value="ATPase domain of HSP90 chaperone/DNA topoisomerase II/histidine kinase"/>
    <property type="match status" value="1"/>
</dbReference>
<keyword evidence="7" id="KW-0547">Nucleotide-binding</keyword>
<dbReference type="Gene3D" id="3.30.565.10">
    <property type="entry name" value="Histidine kinase-like ATPase, C-terminal domain"/>
    <property type="match status" value="1"/>
</dbReference>
<dbReference type="CDD" id="cd00130">
    <property type="entry name" value="PAS"/>
    <property type="match status" value="1"/>
</dbReference>
<dbReference type="SMART" id="SM00387">
    <property type="entry name" value="HATPase_c"/>
    <property type="match status" value="1"/>
</dbReference>
<dbReference type="Pfam" id="PF00512">
    <property type="entry name" value="HisKA"/>
    <property type="match status" value="1"/>
</dbReference>
<keyword evidence="11" id="KW-0472">Membrane</keyword>
<dbReference type="GO" id="GO:0005886">
    <property type="term" value="C:plasma membrane"/>
    <property type="evidence" value="ECO:0007669"/>
    <property type="project" value="TreeGrafter"/>
</dbReference>
<keyword evidence="9" id="KW-0067">ATP-binding</keyword>
<dbReference type="InterPro" id="IPR000014">
    <property type="entry name" value="PAS"/>
</dbReference>
<dbReference type="PROSITE" id="PS50113">
    <property type="entry name" value="PAC"/>
    <property type="match status" value="1"/>
</dbReference>
<dbReference type="Pfam" id="PF13185">
    <property type="entry name" value="GAF_2"/>
    <property type="match status" value="1"/>
</dbReference>
<protein>
    <recommendedName>
        <fullName evidence="3">histidine kinase</fullName>
        <ecNumber evidence="3">2.7.13.3</ecNumber>
    </recommendedName>
</protein>
<evidence type="ECO:0000256" key="2">
    <source>
        <dbReference type="ARBA" id="ARBA00004370"/>
    </source>
</evidence>
<dbReference type="InterPro" id="IPR004358">
    <property type="entry name" value="Sig_transdc_His_kin-like_C"/>
</dbReference>
<dbReference type="SUPFAM" id="SSF55785">
    <property type="entry name" value="PYP-like sensor domain (PAS domain)"/>
    <property type="match status" value="1"/>
</dbReference>
<dbReference type="FunFam" id="1.10.287.130:FF:000004">
    <property type="entry name" value="Ethylene receptor 1"/>
    <property type="match status" value="1"/>
</dbReference>
<dbReference type="InterPro" id="IPR000700">
    <property type="entry name" value="PAS-assoc_C"/>
</dbReference>
<dbReference type="GO" id="GO:0000155">
    <property type="term" value="F:phosphorelay sensor kinase activity"/>
    <property type="evidence" value="ECO:0007669"/>
    <property type="project" value="InterPro"/>
</dbReference>
<dbReference type="FunFam" id="3.30.565.10:FF:000010">
    <property type="entry name" value="Sensor histidine kinase RcsC"/>
    <property type="match status" value="1"/>
</dbReference>
<evidence type="ECO:0000259" key="14">
    <source>
        <dbReference type="PROSITE" id="PS50113"/>
    </source>
</evidence>
<comment type="subcellular location">
    <subcellularLocation>
        <location evidence="2">Membrane</location>
    </subcellularLocation>
</comment>
<evidence type="ECO:0000256" key="9">
    <source>
        <dbReference type="ARBA" id="ARBA00022840"/>
    </source>
</evidence>
<dbReference type="Pfam" id="PF02518">
    <property type="entry name" value="HATPase_c"/>
    <property type="match status" value="1"/>
</dbReference>
<evidence type="ECO:0000256" key="8">
    <source>
        <dbReference type="ARBA" id="ARBA00022777"/>
    </source>
</evidence>
<dbReference type="SMART" id="SM00086">
    <property type="entry name" value="PAC"/>
    <property type="match status" value="1"/>
</dbReference>
<dbReference type="CDD" id="cd16922">
    <property type="entry name" value="HATPase_EvgS-ArcB-TorS-like"/>
    <property type="match status" value="1"/>
</dbReference>
<dbReference type="GO" id="GO:0005524">
    <property type="term" value="F:ATP binding"/>
    <property type="evidence" value="ECO:0007669"/>
    <property type="project" value="UniProtKB-KW"/>
</dbReference>
<keyword evidence="8 15" id="KW-0418">Kinase</keyword>
<dbReference type="SUPFAM" id="SSF55781">
    <property type="entry name" value="GAF domain-like"/>
    <property type="match status" value="1"/>
</dbReference>
<keyword evidence="5" id="KW-0808">Transferase</keyword>
<dbReference type="PANTHER" id="PTHR43047">
    <property type="entry name" value="TWO-COMPONENT HISTIDINE PROTEIN KINASE"/>
    <property type="match status" value="1"/>
</dbReference>
<dbReference type="PANTHER" id="PTHR43047:SF68">
    <property type="entry name" value="HISTIDINE KINASE 5"/>
    <property type="match status" value="1"/>
</dbReference>
<dbReference type="PRINTS" id="PR00344">
    <property type="entry name" value="BCTRLSENSOR"/>
</dbReference>
<dbReference type="Gene3D" id="3.30.450.20">
    <property type="entry name" value="PAS domain"/>
    <property type="match status" value="1"/>
</dbReference>
<dbReference type="Gene3D" id="3.30.450.40">
    <property type="match status" value="1"/>
</dbReference>
<dbReference type="SMART" id="SM00388">
    <property type="entry name" value="HisKA"/>
    <property type="match status" value="1"/>
</dbReference>
<dbReference type="InterPro" id="IPR035965">
    <property type="entry name" value="PAS-like_dom_sf"/>
</dbReference>
<dbReference type="InterPro" id="IPR001610">
    <property type="entry name" value="PAC"/>
</dbReference>
<evidence type="ECO:0000256" key="1">
    <source>
        <dbReference type="ARBA" id="ARBA00000085"/>
    </source>
</evidence>
<evidence type="ECO:0000313" key="15">
    <source>
        <dbReference type="EMBL" id="VAW01155.1"/>
    </source>
</evidence>
<keyword evidence="6" id="KW-0812">Transmembrane</keyword>
<feature type="domain" description="PAS" evidence="13">
    <location>
        <begin position="52"/>
        <end position="112"/>
    </location>
</feature>
<dbReference type="SUPFAM" id="SSF47384">
    <property type="entry name" value="Homodimeric domain of signal transducing histidine kinase"/>
    <property type="match status" value="1"/>
</dbReference>
<feature type="domain" description="Histidine kinase" evidence="12">
    <location>
        <begin position="375"/>
        <end position="599"/>
    </location>
</feature>
<evidence type="ECO:0000259" key="12">
    <source>
        <dbReference type="PROSITE" id="PS50109"/>
    </source>
</evidence>
<sequence>MSEFAELRQRLAAVLDENGLGVADIASLPFSNATIAQPTAPLEQPVTLGKTNNKMWQQIAQATNTQSIISTSDLAGNVTYVNQNFIKIAKYSREELIGAPHALLRSDFHPNSFFTRMWQRIESGKTWQGTVKNKAKDGSHYWVKTLIAPVKDTAGKVISYVSVRHDVTDLVKLASTERRLQLKSTSIEVVNQVYKIDRATKSLPEILEDALEILFQSSWMKTLRKGGVFLADNANRELYLAANHNMEAEISDACDQIDFGQCLCGRAAETRKPVFAEQSDDPSLTSACAGRSLSHYGIPILVGDDLIGVLVVYLPKGHVHNLDDENFLVEFSHALGVVATFRQRERELLAQKMRAEEAQLAAETAEQAKTNFLAGMSHEIRTPLNGVVGMLHAVQQSPLNEEQQEDINIAMSSADMLLCLINDILDFSKLEYGSMELEALPLDVRKLAKEALAPLRVAATEKQLDFIISFADDIPEYCLGDPTRMRQIATNLVGNAIKFTSEGSIRFEAKLCEPPAGKPAGQWALVQVKDSGVGIDQAAQDVIFERFSQADSTTTRQFGGTGLGLAICKQLVETMGGEIGVTSELGEGTCFWYKVPIFTVDQDGNKLPE</sequence>
<dbReference type="InterPro" id="IPR003018">
    <property type="entry name" value="GAF"/>
</dbReference>
<dbReference type="PROSITE" id="PS50109">
    <property type="entry name" value="HIS_KIN"/>
    <property type="match status" value="1"/>
</dbReference>
<evidence type="ECO:0000256" key="4">
    <source>
        <dbReference type="ARBA" id="ARBA00022553"/>
    </source>
</evidence>
<evidence type="ECO:0000256" key="11">
    <source>
        <dbReference type="ARBA" id="ARBA00023136"/>
    </source>
</evidence>
<evidence type="ECO:0000256" key="7">
    <source>
        <dbReference type="ARBA" id="ARBA00022741"/>
    </source>
</evidence>
<comment type="catalytic activity">
    <reaction evidence="1">
        <text>ATP + protein L-histidine = ADP + protein N-phospho-L-histidine.</text>
        <dbReference type="EC" id="2.7.13.3"/>
    </reaction>
</comment>
<name>A0A3B0S493_9ZZZZ</name>
<dbReference type="InterPro" id="IPR036890">
    <property type="entry name" value="HATPase_C_sf"/>
</dbReference>
<reference evidence="15" key="1">
    <citation type="submission" date="2018-06" db="EMBL/GenBank/DDBJ databases">
        <authorList>
            <person name="Zhirakovskaya E."/>
        </authorList>
    </citation>
    <scope>NUCLEOTIDE SEQUENCE</scope>
</reference>
<dbReference type="NCBIfam" id="TIGR00229">
    <property type="entry name" value="sensory_box"/>
    <property type="match status" value="1"/>
</dbReference>
<dbReference type="InterPro" id="IPR005467">
    <property type="entry name" value="His_kinase_dom"/>
</dbReference>
<evidence type="ECO:0000256" key="3">
    <source>
        <dbReference type="ARBA" id="ARBA00012438"/>
    </source>
</evidence>
<dbReference type="Gene3D" id="1.10.287.130">
    <property type="match status" value="1"/>
</dbReference>
<proteinExistence type="predicted"/>
<dbReference type="Pfam" id="PF13426">
    <property type="entry name" value="PAS_9"/>
    <property type="match status" value="1"/>
</dbReference>
<accession>A0A3B0S493</accession>
<dbReference type="CDD" id="cd00082">
    <property type="entry name" value="HisKA"/>
    <property type="match status" value="1"/>
</dbReference>
<dbReference type="InterPro" id="IPR003661">
    <property type="entry name" value="HisK_dim/P_dom"/>
</dbReference>
<dbReference type="InterPro" id="IPR029016">
    <property type="entry name" value="GAF-like_dom_sf"/>
</dbReference>
<evidence type="ECO:0000256" key="10">
    <source>
        <dbReference type="ARBA" id="ARBA00022989"/>
    </source>
</evidence>
<feature type="domain" description="PAC" evidence="14">
    <location>
        <begin position="125"/>
        <end position="179"/>
    </location>
</feature>
<dbReference type="InterPro" id="IPR036097">
    <property type="entry name" value="HisK_dim/P_sf"/>
</dbReference>
<organism evidence="15">
    <name type="scientific">hydrothermal vent metagenome</name>
    <dbReference type="NCBI Taxonomy" id="652676"/>
    <lineage>
        <taxon>unclassified sequences</taxon>
        <taxon>metagenomes</taxon>
        <taxon>ecological metagenomes</taxon>
    </lineage>
</organism>
<evidence type="ECO:0000259" key="13">
    <source>
        <dbReference type="PROSITE" id="PS50112"/>
    </source>
</evidence>